<evidence type="ECO:0000313" key="3">
    <source>
        <dbReference type="Proteomes" id="UP001165083"/>
    </source>
</evidence>
<evidence type="ECO:0000313" key="2">
    <source>
        <dbReference type="EMBL" id="GMF12131.1"/>
    </source>
</evidence>
<keyword evidence="3" id="KW-1185">Reference proteome</keyword>
<proteinExistence type="predicted"/>
<protein>
    <submittedName>
        <fullName evidence="2">Unnamed protein product</fullName>
    </submittedName>
</protein>
<feature type="compositionally biased region" description="Polar residues" evidence="1">
    <location>
        <begin position="36"/>
        <end position="45"/>
    </location>
</feature>
<gene>
    <name evidence="2" type="ORF">Plil01_000278400</name>
</gene>
<organism evidence="2 3">
    <name type="scientific">Phytophthora lilii</name>
    <dbReference type="NCBI Taxonomy" id="2077276"/>
    <lineage>
        <taxon>Eukaryota</taxon>
        <taxon>Sar</taxon>
        <taxon>Stramenopiles</taxon>
        <taxon>Oomycota</taxon>
        <taxon>Peronosporomycetes</taxon>
        <taxon>Peronosporales</taxon>
        <taxon>Peronosporaceae</taxon>
        <taxon>Phytophthora</taxon>
    </lineage>
</organism>
<sequence>MAILAPASAPPPVSRTQLSIQRPPTALDSSDEARTDTSTSPSMNPARSPGSDAKDRNGNGDASAAASSSSSRRRKADSAAAGDDKPAPKQRKYERKTKRFIWPDDLHRLFVAAIFDGA</sequence>
<feature type="compositionally biased region" description="Basic residues" evidence="1">
    <location>
        <begin position="88"/>
        <end position="98"/>
    </location>
</feature>
<dbReference type="OrthoDB" id="60033at2759"/>
<feature type="region of interest" description="Disordered" evidence="1">
    <location>
        <begin position="1"/>
        <end position="98"/>
    </location>
</feature>
<name>A0A9W6TEW7_9STRA</name>
<evidence type="ECO:0000256" key="1">
    <source>
        <dbReference type="SAM" id="MobiDB-lite"/>
    </source>
</evidence>
<dbReference type="EMBL" id="BSXW01000104">
    <property type="protein sequence ID" value="GMF12131.1"/>
    <property type="molecule type" value="Genomic_DNA"/>
</dbReference>
<feature type="compositionally biased region" description="Low complexity" evidence="1">
    <location>
        <begin position="60"/>
        <end position="70"/>
    </location>
</feature>
<accession>A0A9W6TEW7</accession>
<dbReference type="AlphaFoldDB" id="A0A9W6TEW7"/>
<dbReference type="Proteomes" id="UP001165083">
    <property type="component" value="Unassembled WGS sequence"/>
</dbReference>
<reference evidence="2" key="1">
    <citation type="submission" date="2023-04" db="EMBL/GenBank/DDBJ databases">
        <title>Phytophthora lilii NBRC 32176.</title>
        <authorList>
            <person name="Ichikawa N."/>
            <person name="Sato H."/>
            <person name="Tonouchi N."/>
        </authorList>
    </citation>
    <scope>NUCLEOTIDE SEQUENCE</scope>
    <source>
        <strain evidence="2">NBRC 32176</strain>
    </source>
</reference>
<comment type="caution">
    <text evidence="2">The sequence shown here is derived from an EMBL/GenBank/DDBJ whole genome shotgun (WGS) entry which is preliminary data.</text>
</comment>